<accession>A0A9P0KA49</accession>
<reference evidence="8" key="1">
    <citation type="submission" date="2022-03" db="EMBL/GenBank/DDBJ databases">
        <authorList>
            <person name="Sayadi A."/>
        </authorList>
    </citation>
    <scope>NUCLEOTIDE SEQUENCE</scope>
</reference>
<proteinExistence type="inferred from homology"/>
<comment type="caution">
    <text evidence="8">The sequence shown here is derived from an EMBL/GenBank/DDBJ whole genome shotgun (WGS) entry which is preliminary data.</text>
</comment>
<protein>
    <submittedName>
        <fullName evidence="8">Uncharacterized protein</fullName>
    </submittedName>
</protein>
<dbReference type="EMBL" id="CAKOFQ010006775">
    <property type="protein sequence ID" value="CAH1970528.1"/>
    <property type="molecule type" value="Genomic_DNA"/>
</dbReference>
<dbReference type="Pfam" id="PF10265">
    <property type="entry name" value="Miga"/>
    <property type="match status" value="1"/>
</dbReference>
<evidence type="ECO:0000256" key="3">
    <source>
        <dbReference type="ARBA" id="ARBA00022692"/>
    </source>
</evidence>
<dbReference type="OrthoDB" id="8880065at2759"/>
<dbReference type="AlphaFoldDB" id="A0A9P0KA49"/>
<evidence type="ECO:0000256" key="7">
    <source>
        <dbReference type="ARBA" id="ARBA00023136"/>
    </source>
</evidence>
<name>A0A9P0KA49_ACAOB</name>
<comment type="subcellular location">
    <subcellularLocation>
        <location evidence="1">Mitochondrion outer membrane</location>
    </subcellularLocation>
</comment>
<keyword evidence="6" id="KW-0496">Mitochondrion</keyword>
<evidence type="ECO:0000256" key="6">
    <source>
        <dbReference type="ARBA" id="ARBA00023128"/>
    </source>
</evidence>
<keyword evidence="7" id="KW-0472">Membrane</keyword>
<comment type="similarity">
    <text evidence="2">Belongs to the mitoguardin family.</text>
</comment>
<evidence type="ECO:0000256" key="4">
    <source>
        <dbReference type="ARBA" id="ARBA00022787"/>
    </source>
</evidence>
<evidence type="ECO:0000256" key="2">
    <source>
        <dbReference type="ARBA" id="ARBA00008969"/>
    </source>
</evidence>
<dbReference type="PANTHER" id="PTHR21508:SF5">
    <property type="entry name" value="MITOGUARDIN"/>
    <property type="match status" value="1"/>
</dbReference>
<dbReference type="InterPro" id="IPR019392">
    <property type="entry name" value="Miga"/>
</dbReference>
<dbReference type="GO" id="GO:0008053">
    <property type="term" value="P:mitochondrial fusion"/>
    <property type="evidence" value="ECO:0007669"/>
    <property type="project" value="InterPro"/>
</dbReference>
<sequence>MEEPQPRQLDLIRIFLAVESFASAQDVVADLREFEEFAEYFPDVDAYPLYQSALRRLEGTTNDGSGGIPCRTLRTEVVRCGGDGEYLAKLHCLRLAFQHLLKDAGRYAWFADCWKAGFG</sequence>
<evidence type="ECO:0000256" key="5">
    <source>
        <dbReference type="ARBA" id="ARBA00022989"/>
    </source>
</evidence>
<evidence type="ECO:0000256" key="1">
    <source>
        <dbReference type="ARBA" id="ARBA00004294"/>
    </source>
</evidence>
<keyword evidence="3" id="KW-0812">Transmembrane</keyword>
<keyword evidence="4" id="KW-1000">Mitochondrion outer membrane</keyword>
<keyword evidence="5" id="KW-1133">Transmembrane helix</keyword>
<evidence type="ECO:0000313" key="9">
    <source>
        <dbReference type="Proteomes" id="UP001152888"/>
    </source>
</evidence>
<dbReference type="GO" id="GO:0005741">
    <property type="term" value="C:mitochondrial outer membrane"/>
    <property type="evidence" value="ECO:0007669"/>
    <property type="project" value="UniProtKB-SubCell"/>
</dbReference>
<dbReference type="PANTHER" id="PTHR21508">
    <property type="entry name" value="MITOGUARDIN"/>
    <property type="match status" value="1"/>
</dbReference>
<gene>
    <name evidence="8" type="ORF">ACAOBT_LOCUS8971</name>
</gene>
<keyword evidence="9" id="KW-1185">Reference proteome</keyword>
<evidence type="ECO:0000313" key="8">
    <source>
        <dbReference type="EMBL" id="CAH1970528.1"/>
    </source>
</evidence>
<organism evidence="8 9">
    <name type="scientific">Acanthoscelides obtectus</name>
    <name type="common">Bean weevil</name>
    <name type="synonym">Bruchus obtectus</name>
    <dbReference type="NCBI Taxonomy" id="200917"/>
    <lineage>
        <taxon>Eukaryota</taxon>
        <taxon>Metazoa</taxon>
        <taxon>Ecdysozoa</taxon>
        <taxon>Arthropoda</taxon>
        <taxon>Hexapoda</taxon>
        <taxon>Insecta</taxon>
        <taxon>Pterygota</taxon>
        <taxon>Neoptera</taxon>
        <taxon>Endopterygota</taxon>
        <taxon>Coleoptera</taxon>
        <taxon>Polyphaga</taxon>
        <taxon>Cucujiformia</taxon>
        <taxon>Chrysomeloidea</taxon>
        <taxon>Chrysomelidae</taxon>
        <taxon>Bruchinae</taxon>
        <taxon>Bruchini</taxon>
        <taxon>Acanthoscelides</taxon>
    </lineage>
</organism>
<dbReference type="Proteomes" id="UP001152888">
    <property type="component" value="Unassembled WGS sequence"/>
</dbReference>